<dbReference type="STRING" id="1246637.MTBBW1_1890013"/>
<dbReference type="Proteomes" id="UP000191931">
    <property type="component" value="Unassembled WGS sequence"/>
</dbReference>
<sequence length="300" mass="33701">MSELYPDLINSIKAMIERSEFEYASRAGSDSFLWEHTVYVSSMAMKIAYEEGVDPLIPVVTALFHDCGKFENGTYHDGDKPEEETAAEIAAVMLKETGFKETDITIVMDSLLSLYNEKRTKNINTRIVHDADFLVKFGYMGFANFFEKSVLRGMAISHSILKAMSKELTYAVCLEQNMFTSSGKKMAISKAKITMNLFKNYLQELKDAKIAEYDIREVEIKNCNGNSEKMDTKATIPLVLVIPRYCSKCGMGLQIEFGRDKGIKCEKLIANIGCASCGQESEYDFSFCLPELVAHNEKSG</sequence>
<gene>
    <name evidence="2" type="ORF">MTBBW1_1890013</name>
</gene>
<keyword evidence="3" id="KW-1185">Reference proteome</keyword>
<dbReference type="AlphaFoldDB" id="A0A1W1HB53"/>
<evidence type="ECO:0000313" key="3">
    <source>
        <dbReference type="Proteomes" id="UP000191931"/>
    </source>
</evidence>
<evidence type="ECO:0000313" key="2">
    <source>
        <dbReference type="EMBL" id="SLM29615.1"/>
    </source>
</evidence>
<keyword evidence="2" id="KW-0378">Hydrolase</keyword>
<reference evidence="2 3" key="1">
    <citation type="submission" date="2017-03" db="EMBL/GenBank/DDBJ databases">
        <authorList>
            <person name="Afonso C.L."/>
            <person name="Miller P.J."/>
            <person name="Scott M.A."/>
            <person name="Spackman E."/>
            <person name="Goraichik I."/>
            <person name="Dimitrov K.M."/>
            <person name="Suarez D.L."/>
            <person name="Swayne D.E."/>
        </authorList>
    </citation>
    <scope>NUCLEOTIDE SEQUENCE [LARGE SCALE GENOMIC DNA]</scope>
    <source>
        <strain evidence="2">PRJEB14757</strain>
    </source>
</reference>
<dbReference type="OrthoDB" id="5417147at2"/>
<dbReference type="NCBIfam" id="TIGR00277">
    <property type="entry name" value="HDIG"/>
    <property type="match status" value="1"/>
</dbReference>
<accession>A0A1W1HB53</accession>
<dbReference type="GO" id="GO:0016787">
    <property type="term" value="F:hydrolase activity"/>
    <property type="evidence" value="ECO:0007669"/>
    <property type="project" value="UniProtKB-KW"/>
</dbReference>
<dbReference type="InterPro" id="IPR006674">
    <property type="entry name" value="HD_domain"/>
</dbReference>
<dbReference type="Pfam" id="PF01966">
    <property type="entry name" value="HD"/>
    <property type="match status" value="1"/>
</dbReference>
<name>A0A1W1HB53_9BACT</name>
<feature type="domain" description="HD" evidence="1">
    <location>
        <begin position="34"/>
        <end position="132"/>
    </location>
</feature>
<organism evidence="2 3">
    <name type="scientific">Desulfamplus magnetovallimortis</name>
    <dbReference type="NCBI Taxonomy" id="1246637"/>
    <lineage>
        <taxon>Bacteria</taxon>
        <taxon>Pseudomonadati</taxon>
        <taxon>Thermodesulfobacteriota</taxon>
        <taxon>Desulfobacteria</taxon>
        <taxon>Desulfobacterales</taxon>
        <taxon>Desulfobacteraceae</taxon>
        <taxon>Desulfamplus</taxon>
    </lineage>
</organism>
<dbReference type="SUPFAM" id="SSF109604">
    <property type="entry name" value="HD-domain/PDEase-like"/>
    <property type="match status" value="1"/>
</dbReference>
<dbReference type="EMBL" id="FWEV01000100">
    <property type="protein sequence ID" value="SLM29615.1"/>
    <property type="molecule type" value="Genomic_DNA"/>
</dbReference>
<evidence type="ECO:0000259" key="1">
    <source>
        <dbReference type="Pfam" id="PF01966"/>
    </source>
</evidence>
<proteinExistence type="predicted"/>
<dbReference type="RefSeq" id="WP_080806689.1">
    <property type="nucleotide sequence ID" value="NZ_LT828554.1"/>
</dbReference>
<protein>
    <submittedName>
        <fullName evidence="2">Putative Phosphohydrolase</fullName>
    </submittedName>
</protein>
<dbReference type="InterPro" id="IPR006675">
    <property type="entry name" value="HDIG_dom"/>
</dbReference>
<dbReference type="Gene3D" id="1.10.3210.10">
    <property type="entry name" value="Hypothetical protein af1432"/>
    <property type="match status" value="1"/>
</dbReference>